<proteinExistence type="predicted"/>
<feature type="region of interest" description="Disordered" evidence="1">
    <location>
        <begin position="108"/>
        <end position="127"/>
    </location>
</feature>
<dbReference type="EMBL" id="JBJQOH010000001">
    <property type="protein sequence ID" value="KAL3699088.1"/>
    <property type="molecule type" value="Genomic_DNA"/>
</dbReference>
<evidence type="ECO:0000313" key="2">
    <source>
        <dbReference type="EMBL" id="KAL3699088.1"/>
    </source>
</evidence>
<name>A0ABD3I5V2_9MARC</name>
<accession>A0ABD3I5V2</accession>
<gene>
    <name evidence="2" type="ORF">R1sor_017110</name>
</gene>
<comment type="caution">
    <text evidence="2">The sequence shown here is derived from an EMBL/GenBank/DDBJ whole genome shotgun (WGS) entry which is preliminary data.</text>
</comment>
<dbReference type="AlphaFoldDB" id="A0ABD3I5V2"/>
<reference evidence="2 3" key="1">
    <citation type="submission" date="2024-09" db="EMBL/GenBank/DDBJ databases">
        <title>Chromosome-scale assembly of Riccia sorocarpa.</title>
        <authorList>
            <person name="Paukszto L."/>
        </authorList>
    </citation>
    <scope>NUCLEOTIDE SEQUENCE [LARGE SCALE GENOMIC DNA]</scope>
    <source>
        <strain evidence="2">LP-2024</strain>
        <tissue evidence="2">Aerial parts of the thallus</tissue>
    </source>
</reference>
<sequence length="166" mass="19289">MESERKNLKLRDDICEWLEQVLQSIYDAEKQLAEGFKAANVDAMKKAMLKSCDTLQDGRACIWSGMNVVDRALANRKDSIEPKWEKNFSAHQHEARDITKMMQRPRMQTLSRDGDEESEYQCNGGESDCDDCPCRFCRKMDMRNKKIVDTLSSKFVRQQHISTDIN</sequence>
<evidence type="ECO:0000256" key="1">
    <source>
        <dbReference type="SAM" id="MobiDB-lite"/>
    </source>
</evidence>
<dbReference type="Proteomes" id="UP001633002">
    <property type="component" value="Unassembled WGS sequence"/>
</dbReference>
<keyword evidence="3" id="KW-1185">Reference proteome</keyword>
<evidence type="ECO:0000313" key="3">
    <source>
        <dbReference type="Proteomes" id="UP001633002"/>
    </source>
</evidence>
<organism evidence="2 3">
    <name type="scientific">Riccia sorocarpa</name>
    <dbReference type="NCBI Taxonomy" id="122646"/>
    <lineage>
        <taxon>Eukaryota</taxon>
        <taxon>Viridiplantae</taxon>
        <taxon>Streptophyta</taxon>
        <taxon>Embryophyta</taxon>
        <taxon>Marchantiophyta</taxon>
        <taxon>Marchantiopsida</taxon>
        <taxon>Marchantiidae</taxon>
        <taxon>Marchantiales</taxon>
        <taxon>Ricciaceae</taxon>
        <taxon>Riccia</taxon>
    </lineage>
</organism>
<protein>
    <submittedName>
        <fullName evidence="2">Uncharacterized protein</fullName>
    </submittedName>
</protein>